<organism evidence="1 2">
    <name type="scientific">Naganishia vaughanmartiniae</name>
    <dbReference type="NCBI Taxonomy" id="1424756"/>
    <lineage>
        <taxon>Eukaryota</taxon>
        <taxon>Fungi</taxon>
        <taxon>Dikarya</taxon>
        <taxon>Basidiomycota</taxon>
        <taxon>Agaricomycotina</taxon>
        <taxon>Tremellomycetes</taxon>
        <taxon>Filobasidiales</taxon>
        <taxon>Filobasidiaceae</taxon>
        <taxon>Naganishia</taxon>
    </lineage>
</organism>
<reference evidence="1" key="1">
    <citation type="submission" date="2023-04" db="EMBL/GenBank/DDBJ databases">
        <title>Draft Genome sequencing of Naganishia species isolated from polar environments using Oxford Nanopore Technology.</title>
        <authorList>
            <person name="Leo P."/>
            <person name="Venkateswaran K."/>
        </authorList>
    </citation>
    <scope>NUCLEOTIDE SEQUENCE</scope>
    <source>
        <strain evidence="1">MNA-CCFEE 5425</strain>
    </source>
</reference>
<sequence length="541" mass="60306">MSSSEDEDHLPSRILVLYASETGNAQDIAERTGREIRRKGGRCLVQSMVEFDIHELPHTPLLILVNSTHGRGQPPPDMVALWSALLRSGLPSDILEDVNFAIYGLGDSSYEKFCYAAKILARRMISLGAHLLTVPAAAAAAIGNGTNGSHATLDEQLERKLIIDEPENDDTEFGKTACLAWGDERAPEGGDDVLEPGWVWTRLARNKRVTDEGWFQDVREIHLQLEQALEVHLLVEATDIGGGDTGVPGDEQARRGGGSGVYDPAAGSRILRDHVDVRQPPRKSFFEWMARFTTSELEKERLEEFLADPVDQDSDESYSRGTATATTEAVLDSFFRKREIQLLVGLVEYKTNLKIKRKGLLSSWLQCLPEGYRIPTKLDAPTLFLPPPNANVPVILVGPGTGVAPMRAFAEERIRQGQGKNTVIYFGCRSKMHDFYYADEWDAMRKAGVTVRIAFSRDQDEKLYVQDLIKEDAKMIKEWIHDRKGNIYISGSSNAMPKQVRSAVAWSISDESGEGDISREEADRYVEDMFMSGTRGGEESW</sequence>
<keyword evidence="2" id="KW-1185">Reference proteome</keyword>
<dbReference type="EMBL" id="JASBWU010000013">
    <property type="protein sequence ID" value="KAJ9116945.1"/>
    <property type="molecule type" value="Genomic_DNA"/>
</dbReference>
<evidence type="ECO:0000313" key="2">
    <source>
        <dbReference type="Proteomes" id="UP001243375"/>
    </source>
</evidence>
<comment type="caution">
    <text evidence="1">The sequence shown here is derived from an EMBL/GenBank/DDBJ whole genome shotgun (WGS) entry which is preliminary data.</text>
</comment>
<name>A0ACC2X046_9TREE</name>
<proteinExistence type="predicted"/>
<evidence type="ECO:0000313" key="1">
    <source>
        <dbReference type="EMBL" id="KAJ9116945.1"/>
    </source>
</evidence>
<protein>
    <submittedName>
        <fullName evidence="1">Uncharacterized protein</fullName>
    </submittedName>
</protein>
<dbReference type="Proteomes" id="UP001243375">
    <property type="component" value="Unassembled WGS sequence"/>
</dbReference>
<gene>
    <name evidence="1" type="ORF">QFC22_004603</name>
</gene>
<accession>A0ACC2X046</accession>